<dbReference type="InterPro" id="IPR011059">
    <property type="entry name" value="Metal-dep_hydrolase_composite"/>
</dbReference>
<sequence>MKATRFGDAADLLLHGGRIRTFDPHGSVTDALAVADGRIVAVGAEAKRLPATEVIDLDDRTAIPGVNDAHLHAAWLGARWPHLFFSDAPQAHQPAGELVRTDAERRGALREAWRLLAELGITSYTEPGIGPGEDDGETGCFGTAMLDAYLDLHRRGAQTARVTLLRLFGTLDGSADLDAFERGIAEPRPETDPRWLAVTGVKIFADGIPPMTTAWVSEPYPDGSTGALLPRGAEGALHAYRRMIELAVSHGEQVAVHATGDRSIEEFLRVLEARPRNDAAPHYVVHGDLATPGQIARMRAIGSGFAVQPLIAAHTREWAGAQLGEERIATAWPLDRMLRSGALTTITSDAPIATPDWRRSLDASLALLGRDDAESREALLRSITVSPAIQDGAADWKGTLEAGKVADITVLDEDPVEPGRALAGIGIARTIVDGRTVHLRA</sequence>
<protein>
    <submittedName>
        <fullName evidence="2">Amidohydrolase family protein</fullName>
    </submittedName>
</protein>
<evidence type="ECO:0000313" key="3">
    <source>
        <dbReference type="Proteomes" id="UP001230289"/>
    </source>
</evidence>
<dbReference type="PANTHER" id="PTHR22642">
    <property type="entry name" value="IMIDAZOLONEPROPIONASE"/>
    <property type="match status" value="1"/>
</dbReference>
<dbReference type="InterPro" id="IPR032466">
    <property type="entry name" value="Metal_Hydrolase"/>
</dbReference>
<gene>
    <name evidence="2" type="ORF">RBR11_11620</name>
</gene>
<keyword evidence="3" id="KW-1185">Reference proteome</keyword>
<evidence type="ECO:0000313" key="2">
    <source>
        <dbReference type="EMBL" id="MDQ4214561.1"/>
    </source>
</evidence>
<dbReference type="PANTHER" id="PTHR22642:SF2">
    <property type="entry name" value="PROTEIN LONG AFTER FAR-RED 3"/>
    <property type="match status" value="1"/>
</dbReference>
<dbReference type="EMBL" id="JAVFCB010000006">
    <property type="protein sequence ID" value="MDQ4214561.1"/>
    <property type="molecule type" value="Genomic_DNA"/>
</dbReference>
<dbReference type="Proteomes" id="UP001230289">
    <property type="component" value="Unassembled WGS sequence"/>
</dbReference>
<accession>A0ABU0XHG9</accession>
<dbReference type="SUPFAM" id="SSF51338">
    <property type="entry name" value="Composite domain of metallo-dependent hydrolases"/>
    <property type="match status" value="1"/>
</dbReference>
<dbReference type="Gene3D" id="3.20.20.140">
    <property type="entry name" value="Metal-dependent hydrolases"/>
    <property type="match status" value="1"/>
</dbReference>
<name>A0ABU0XHG9_9MICO</name>
<dbReference type="RefSeq" id="WP_308489504.1">
    <property type="nucleotide sequence ID" value="NZ_JAVFCB010000006.1"/>
</dbReference>
<proteinExistence type="predicted"/>
<dbReference type="SUPFAM" id="SSF51556">
    <property type="entry name" value="Metallo-dependent hydrolases"/>
    <property type="match status" value="1"/>
</dbReference>
<evidence type="ECO:0000259" key="1">
    <source>
        <dbReference type="Pfam" id="PF07969"/>
    </source>
</evidence>
<dbReference type="Pfam" id="PF07969">
    <property type="entry name" value="Amidohydro_3"/>
    <property type="match status" value="1"/>
</dbReference>
<feature type="domain" description="Amidohydrolase 3" evidence="1">
    <location>
        <begin position="101"/>
        <end position="438"/>
    </location>
</feature>
<dbReference type="InterPro" id="IPR013108">
    <property type="entry name" value="Amidohydro_3"/>
</dbReference>
<reference evidence="2 3" key="1">
    <citation type="submission" date="2023-08" db="EMBL/GenBank/DDBJ databases">
        <title>Microbacterium sp. nov., isolated from a waste landfill.</title>
        <authorList>
            <person name="Wen W."/>
        </authorList>
    </citation>
    <scope>NUCLEOTIDE SEQUENCE [LARGE SCALE GENOMIC DNA]</scope>
    <source>
        <strain evidence="2 3">ASV81</strain>
    </source>
</reference>
<comment type="caution">
    <text evidence="2">The sequence shown here is derived from an EMBL/GenBank/DDBJ whole genome shotgun (WGS) entry which is preliminary data.</text>
</comment>
<organism evidence="2 3">
    <name type="scientific">Microbacterium capsulatum</name>
    <dbReference type="NCBI Taxonomy" id="3041921"/>
    <lineage>
        <taxon>Bacteria</taxon>
        <taxon>Bacillati</taxon>
        <taxon>Actinomycetota</taxon>
        <taxon>Actinomycetes</taxon>
        <taxon>Micrococcales</taxon>
        <taxon>Microbacteriaceae</taxon>
        <taxon>Microbacterium</taxon>
    </lineage>
</organism>
<dbReference type="Gene3D" id="2.30.40.10">
    <property type="entry name" value="Urease, subunit C, domain 1"/>
    <property type="match status" value="2"/>
</dbReference>